<evidence type="ECO:0000313" key="3">
    <source>
        <dbReference type="Proteomes" id="UP000520814"/>
    </source>
</evidence>
<comment type="caution">
    <text evidence="2">The sequence shown here is derived from an EMBL/GenBank/DDBJ whole genome shotgun (WGS) entry which is preliminary data.</text>
</comment>
<accession>A0A7W9W801</accession>
<feature type="compositionally biased region" description="Pro residues" evidence="1">
    <location>
        <begin position="143"/>
        <end position="152"/>
    </location>
</feature>
<dbReference type="EMBL" id="JACHGW010000005">
    <property type="protein sequence ID" value="MBB6052984.1"/>
    <property type="molecule type" value="Genomic_DNA"/>
</dbReference>
<gene>
    <name evidence="2" type="ORF">HNQ39_004816</name>
</gene>
<keyword evidence="3" id="KW-1185">Reference proteome</keyword>
<evidence type="ECO:0000256" key="1">
    <source>
        <dbReference type="SAM" id="MobiDB-lite"/>
    </source>
</evidence>
<protein>
    <submittedName>
        <fullName evidence="2">Uncharacterized protein</fullName>
    </submittedName>
</protein>
<feature type="region of interest" description="Disordered" evidence="1">
    <location>
        <begin position="106"/>
        <end position="294"/>
    </location>
</feature>
<sequence length="294" mass="31513">MSFDPKRYVIKVQGGREYLPVSARLIWFRADHPDWGIVTDAVEINHEKQYAVFRATIFNEEGRLIATATKKEDVKGFGDYIEKAETGSVGRALAMCGYGAQFAPELEEGGPRRGGAAAGPRMAPPPPGPSSYGPPQRVAPVPQAAPPRPAPMPMRDEPPPPFDDDEELAPAPRAAAPAPRPAPPPQQTRPPQPQPEGLGDLPLRPASSLPPRPTPRPAPADMPPPPQARQVPANAPIQRVREPERPNADPGGDEELDDLDDPFADEDAPPPPPRGAARPPARPAPRKPAPDSLL</sequence>
<name>A0A7W9W801_ARMRO</name>
<feature type="compositionally biased region" description="Acidic residues" evidence="1">
    <location>
        <begin position="251"/>
        <end position="268"/>
    </location>
</feature>
<evidence type="ECO:0000313" key="2">
    <source>
        <dbReference type="EMBL" id="MBB6052984.1"/>
    </source>
</evidence>
<dbReference type="Proteomes" id="UP000520814">
    <property type="component" value="Unassembled WGS sequence"/>
</dbReference>
<proteinExistence type="predicted"/>
<feature type="compositionally biased region" description="Pro residues" evidence="1">
    <location>
        <begin position="269"/>
        <end position="287"/>
    </location>
</feature>
<dbReference type="RefSeq" id="WP_184202837.1">
    <property type="nucleotide sequence ID" value="NZ_JACHGW010000005.1"/>
</dbReference>
<organism evidence="2 3">
    <name type="scientific">Armatimonas rosea</name>
    <dbReference type="NCBI Taxonomy" id="685828"/>
    <lineage>
        <taxon>Bacteria</taxon>
        <taxon>Bacillati</taxon>
        <taxon>Armatimonadota</taxon>
        <taxon>Armatimonadia</taxon>
        <taxon>Armatimonadales</taxon>
        <taxon>Armatimonadaceae</taxon>
        <taxon>Armatimonas</taxon>
    </lineage>
</organism>
<feature type="compositionally biased region" description="Pro residues" evidence="1">
    <location>
        <begin position="208"/>
        <end position="227"/>
    </location>
</feature>
<reference evidence="2 3" key="1">
    <citation type="submission" date="2020-08" db="EMBL/GenBank/DDBJ databases">
        <title>Genomic Encyclopedia of Type Strains, Phase IV (KMG-IV): sequencing the most valuable type-strain genomes for metagenomic binning, comparative biology and taxonomic classification.</title>
        <authorList>
            <person name="Goeker M."/>
        </authorList>
    </citation>
    <scope>NUCLEOTIDE SEQUENCE [LARGE SCALE GENOMIC DNA]</scope>
    <source>
        <strain evidence="2 3">DSM 23562</strain>
    </source>
</reference>
<feature type="compositionally biased region" description="Low complexity" evidence="1">
    <location>
        <begin position="130"/>
        <end position="142"/>
    </location>
</feature>
<feature type="compositionally biased region" description="Pro residues" evidence="1">
    <location>
        <begin position="178"/>
        <end position="194"/>
    </location>
</feature>
<dbReference type="AlphaFoldDB" id="A0A7W9W801"/>